<evidence type="ECO:0000313" key="1">
    <source>
        <dbReference type="EMBL" id="QSB16117.1"/>
    </source>
</evidence>
<accession>A0A895YEA0</accession>
<proteinExistence type="predicted"/>
<dbReference type="AlphaFoldDB" id="A0A895YEA0"/>
<dbReference type="Proteomes" id="UP000662857">
    <property type="component" value="Chromosome"/>
</dbReference>
<keyword evidence="2" id="KW-1185">Reference proteome</keyword>
<dbReference type="EMBL" id="CP070499">
    <property type="protein sequence ID" value="QSB16117.1"/>
    <property type="molecule type" value="Genomic_DNA"/>
</dbReference>
<dbReference type="KEGG" id="nhy:JQS43_07380"/>
<evidence type="ECO:0000313" key="2">
    <source>
        <dbReference type="Proteomes" id="UP000662857"/>
    </source>
</evidence>
<reference evidence="1" key="1">
    <citation type="submission" date="2021-02" db="EMBL/GenBank/DDBJ databases">
        <title>Natrosporangium hydrolyticum gen. nov., sp. nov, a haloalkaliphilic actinobacterium from a soda solonchak soil.</title>
        <authorList>
            <person name="Sorokin D.Y."/>
            <person name="Khijniak T.V."/>
            <person name="Zakharycheva A.P."/>
            <person name="Boueva O.V."/>
            <person name="Ariskina E.V."/>
            <person name="Hahnke R.L."/>
            <person name="Bunk B."/>
            <person name="Sproer C."/>
            <person name="Schumann P."/>
            <person name="Evtushenko L.I."/>
            <person name="Kublanov I.V."/>
        </authorList>
    </citation>
    <scope>NUCLEOTIDE SEQUENCE</scope>
    <source>
        <strain evidence="1">DSM 106523</strain>
    </source>
</reference>
<protein>
    <submittedName>
        <fullName evidence="1">Uncharacterized protein</fullName>
    </submittedName>
</protein>
<gene>
    <name evidence="1" type="ORF">JQS43_07380</name>
</gene>
<name>A0A895YEA0_9ACTN</name>
<sequence length="67" mass="7401">MKWLRTAFDDHDLRRLRADAAQVPGFEPATGGLLVVSRAGCDLRRGQVDVVWGPADVVDAHLPPRRP</sequence>
<organism evidence="1 2">
    <name type="scientific">Natronosporangium hydrolyticum</name>
    <dbReference type="NCBI Taxonomy" id="2811111"/>
    <lineage>
        <taxon>Bacteria</taxon>
        <taxon>Bacillati</taxon>
        <taxon>Actinomycetota</taxon>
        <taxon>Actinomycetes</taxon>
        <taxon>Micromonosporales</taxon>
        <taxon>Micromonosporaceae</taxon>
        <taxon>Natronosporangium</taxon>
    </lineage>
</organism>
<dbReference type="RefSeq" id="WP_239678321.1">
    <property type="nucleotide sequence ID" value="NZ_CP070499.1"/>
</dbReference>